<comment type="similarity">
    <text evidence="1">Belongs to the peptidase M16 family.</text>
</comment>
<feature type="domain" description="Peptidase M16 C-terminal" evidence="8">
    <location>
        <begin position="196"/>
        <end position="377"/>
    </location>
</feature>
<gene>
    <name evidence="9" type="ORF">METESE_07670</name>
</gene>
<feature type="chain" id="PRO_5041325487" evidence="6">
    <location>
        <begin position="17"/>
        <end position="449"/>
    </location>
</feature>
<dbReference type="GO" id="GO:0046872">
    <property type="term" value="F:metal ion binding"/>
    <property type="evidence" value="ECO:0007669"/>
    <property type="project" value="InterPro"/>
</dbReference>
<dbReference type="PANTHER" id="PTHR43690">
    <property type="entry name" value="NARDILYSIN"/>
    <property type="match status" value="1"/>
</dbReference>
<reference evidence="9" key="1">
    <citation type="journal article" date="2023" name="Int. J. Syst. Evol. Microbiol.">
        <title>Mesoterricola silvestris gen. nov., sp. nov., Mesoterricola sediminis sp. nov., Geothrix oryzae sp. nov., Geothrix edaphica sp. nov., Geothrix rubra sp. nov., and Geothrix limicola sp. nov., six novel members of Acidobacteriota isolated from soils.</title>
        <authorList>
            <person name="Itoh H."/>
            <person name="Sugisawa Y."/>
            <person name="Mise K."/>
            <person name="Xu Z."/>
            <person name="Kuniyasu M."/>
            <person name="Ushijima N."/>
            <person name="Kawano K."/>
            <person name="Kobayashi E."/>
            <person name="Shiratori Y."/>
            <person name="Masuda Y."/>
            <person name="Senoo K."/>
        </authorList>
    </citation>
    <scope>NUCLEOTIDE SEQUENCE</scope>
    <source>
        <strain evidence="9">W786</strain>
    </source>
</reference>
<keyword evidence="2" id="KW-0645">Protease</keyword>
<dbReference type="EMBL" id="AP027081">
    <property type="protein sequence ID" value="BDU75809.1"/>
    <property type="molecule type" value="Genomic_DNA"/>
</dbReference>
<evidence type="ECO:0000256" key="3">
    <source>
        <dbReference type="ARBA" id="ARBA00022801"/>
    </source>
</evidence>
<keyword evidence="4" id="KW-0862">Zinc</keyword>
<dbReference type="InterPro" id="IPR007863">
    <property type="entry name" value="Peptidase_M16_C"/>
</dbReference>
<evidence type="ECO:0000256" key="1">
    <source>
        <dbReference type="ARBA" id="ARBA00007261"/>
    </source>
</evidence>
<evidence type="ECO:0000313" key="9">
    <source>
        <dbReference type="EMBL" id="BDU75809.1"/>
    </source>
</evidence>
<dbReference type="InterPro" id="IPR011249">
    <property type="entry name" value="Metalloenz_LuxS/M16"/>
</dbReference>
<dbReference type="KEGG" id="msea:METESE_07670"/>
<dbReference type="Pfam" id="PF05193">
    <property type="entry name" value="Peptidase_M16_C"/>
    <property type="match status" value="1"/>
</dbReference>
<evidence type="ECO:0000313" key="10">
    <source>
        <dbReference type="Proteomes" id="UP001228113"/>
    </source>
</evidence>
<organism evidence="9 10">
    <name type="scientific">Mesoterricola sediminis</name>
    <dbReference type="NCBI Taxonomy" id="2927980"/>
    <lineage>
        <taxon>Bacteria</taxon>
        <taxon>Pseudomonadati</taxon>
        <taxon>Acidobacteriota</taxon>
        <taxon>Holophagae</taxon>
        <taxon>Holophagales</taxon>
        <taxon>Holophagaceae</taxon>
        <taxon>Mesoterricola</taxon>
    </lineage>
</organism>
<protein>
    <submittedName>
        <fullName evidence="9">Peptidase M16</fullName>
    </submittedName>
</protein>
<evidence type="ECO:0000259" key="8">
    <source>
        <dbReference type="Pfam" id="PF05193"/>
    </source>
</evidence>
<accession>A0AA48GTB5</accession>
<keyword evidence="10" id="KW-1185">Reference proteome</keyword>
<keyword evidence="6" id="KW-0732">Signal</keyword>
<dbReference type="AlphaFoldDB" id="A0AA48GTB5"/>
<evidence type="ECO:0000256" key="6">
    <source>
        <dbReference type="SAM" id="SignalP"/>
    </source>
</evidence>
<keyword evidence="5" id="KW-0482">Metalloprotease</keyword>
<dbReference type="RefSeq" id="WP_316411116.1">
    <property type="nucleotide sequence ID" value="NZ_AP027081.1"/>
</dbReference>
<dbReference type="Proteomes" id="UP001228113">
    <property type="component" value="Chromosome"/>
</dbReference>
<evidence type="ECO:0000256" key="5">
    <source>
        <dbReference type="ARBA" id="ARBA00023049"/>
    </source>
</evidence>
<feature type="domain" description="Peptidase M16 N-terminal" evidence="7">
    <location>
        <begin position="40"/>
        <end position="160"/>
    </location>
</feature>
<dbReference type="GO" id="GO:0008237">
    <property type="term" value="F:metallopeptidase activity"/>
    <property type="evidence" value="ECO:0007669"/>
    <property type="project" value="UniProtKB-KW"/>
</dbReference>
<dbReference type="InterPro" id="IPR050626">
    <property type="entry name" value="Peptidase_M16"/>
</dbReference>
<evidence type="ECO:0000256" key="4">
    <source>
        <dbReference type="ARBA" id="ARBA00022833"/>
    </source>
</evidence>
<proteinExistence type="inferred from homology"/>
<feature type="signal peptide" evidence="6">
    <location>
        <begin position="1"/>
        <end position="16"/>
    </location>
</feature>
<name>A0AA48GTB5_9BACT</name>
<dbReference type="PANTHER" id="PTHR43690:SF17">
    <property type="entry name" value="PROTEIN YHJJ"/>
    <property type="match status" value="1"/>
</dbReference>
<dbReference type="Gene3D" id="3.30.830.10">
    <property type="entry name" value="Metalloenzyme, LuxS/M16 peptidase-like"/>
    <property type="match status" value="2"/>
</dbReference>
<sequence length="449" mass="48668">MRSPSLVLLLAGLTLAAGGPARPAWRIPVTVKQLPNGLTVVVSEDHALPTLGVSVVYRVGMRLEPKGRTGFAHLFEHMMFEGTPVAPKGTFDRVIQGGGGRNNGSTRYDFTNYIESAPASALEPILWLEADRMKDLDFSEKNLQNQRDVVKEEIRVNVKNRPYGSFWLDLPAAAYARWENAHDGYGSFEDLDHAAVQDVKAFHATFYSPANAVIAVAGDVKAEEVFALVEKHFGAIPSQPKPAVPDLKEPLNTKEVRQVKTDPLARVPALAVAWKMPERGSRDHAPAAVLAEILAGGDASRLYLSLVKGKEYLLNVQGGLNPLGGPWDFDGQTLMTLFSLYKPQVDVDKILAEVDAQVAAVAAEGVGKAELERTRTKMVSDFYAGLETPLGRADALAKSQALWGSAEALNTIPALIEGVTPADLKRVAATYFTRANRVVIDYHTAAPKP</sequence>
<keyword evidence="3" id="KW-0378">Hydrolase</keyword>
<evidence type="ECO:0000256" key="2">
    <source>
        <dbReference type="ARBA" id="ARBA00022670"/>
    </source>
</evidence>
<dbReference type="Pfam" id="PF00675">
    <property type="entry name" value="Peptidase_M16"/>
    <property type="match status" value="1"/>
</dbReference>
<dbReference type="InterPro" id="IPR011765">
    <property type="entry name" value="Pept_M16_N"/>
</dbReference>
<dbReference type="GO" id="GO:0006508">
    <property type="term" value="P:proteolysis"/>
    <property type="evidence" value="ECO:0007669"/>
    <property type="project" value="UniProtKB-KW"/>
</dbReference>
<dbReference type="SUPFAM" id="SSF63411">
    <property type="entry name" value="LuxS/MPP-like metallohydrolase"/>
    <property type="match status" value="2"/>
</dbReference>
<evidence type="ECO:0000259" key="7">
    <source>
        <dbReference type="Pfam" id="PF00675"/>
    </source>
</evidence>